<dbReference type="InterPro" id="IPR004111">
    <property type="entry name" value="Repressor_TetR_C"/>
</dbReference>
<dbReference type="InterPro" id="IPR003012">
    <property type="entry name" value="Tet_transcr_reg_TetR"/>
</dbReference>
<dbReference type="Gene3D" id="1.10.357.10">
    <property type="entry name" value="Tetracycline Repressor, domain 2"/>
    <property type="match status" value="1"/>
</dbReference>
<dbReference type="PROSITE" id="PS50977">
    <property type="entry name" value="HTH_TETR_2"/>
    <property type="match status" value="1"/>
</dbReference>
<dbReference type="InterPro" id="IPR009057">
    <property type="entry name" value="Homeodomain-like_sf"/>
</dbReference>
<dbReference type="GO" id="GO:0045892">
    <property type="term" value="P:negative regulation of DNA-templated transcription"/>
    <property type="evidence" value="ECO:0007669"/>
    <property type="project" value="InterPro"/>
</dbReference>
<dbReference type="GO" id="GO:0046677">
    <property type="term" value="P:response to antibiotic"/>
    <property type="evidence" value="ECO:0007669"/>
    <property type="project" value="InterPro"/>
</dbReference>
<dbReference type="InterPro" id="IPR050109">
    <property type="entry name" value="HTH-type_TetR-like_transc_reg"/>
</dbReference>
<sequence>MAKLDKEQVIDNALILLNEVGIEGLTTRKLAQKIGVEQPTLYWHVKNKRALLDALAETILQKHHHHVLPLPNETWQDFLRNNAKSFRQALLMYRDGGKIHAGTRPSESQFETSEQQLQFLCDAGFSLSQAVYALSSIAHFTLGSVLETQEHQESQKEREKVETDTVAYPPLLTQAVAIMDSDNGDAAFLFVLDVMISGLETVLKSAK</sequence>
<feature type="domain" description="HTH tetR-type" evidence="7">
    <location>
        <begin position="3"/>
        <end position="63"/>
    </location>
</feature>
<dbReference type="PRINTS" id="PR00400">
    <property type="entry name" value="TETREPRESSOR"/>
</dbReference>
<evidence type="ECO:0000313" key="8">
    <source>
        <dbReference type="EMBL" id="AIM49719.1"/>
    </source>
</evidence>
<dbReference type="GO" id="GO:0000976">
    <property type="term" value="F:transcription cis-regulatory region binding"/>
    <property type="evidence" value="ECO:0007669"/>
    <property type="project" value="TreeGrafter"/>
</dbReference>
<accession>A0A096Y6N9</accession>
<keyword evidence="4 6" id="KW-0238">DNA-binding</keyword>
<comment type="function">
    <text evidence="1">TetR is the repressor of the tetracycline resistance element; its N-terminal region forms a helix-turn-helix structure and binds DNA. Binding of tetracycline to TetR reduces the repressor affinity for the tetracycline resistance gene (tetA) promoter operator sites.</text>
</comment>
<keyword evidence="8" id="KW-0614">Plasmid</keyword>
<geneLocation type="plasmid" evidence="8">
    <name>pAB5S9b</name>
</geneLocation>
<dbReference type="NCBIfam" id="NF010319">
    <property type="entry name" value="PRK13756.1"/>
    <property type="match status" value="1"/>
</dbReference>
<evidence type="ECO:0000256" key="3">
    <source>
        <dbReference type="ARBA" id="ARBA00023015"/>
    </source>
</evidence>
<dbReference type="GeneID" id="31488041"/>
<dbReference type="SUPFAM" id="SSF48498">
    <property type="entry name" value="Tetracyclin repressor-like, C-terminal domain"/>
    <property type="match status" value="1"/>
</dbReference>
<keyword evidence="2" id="KW-0678">Repressor</keyword>
<evidence type="ECO:0000256" key="4">
    <source>
        <dbReference type="ARBA" id="ARBA00023125"/>
    </source>
</evidence>
<protein>
    <submittedName>
        <fullName evidence="8">Tet(R) protein</fullName>
    </submittedName>
</protein>
<dbReference type="Gene3D" id="1.10.10.60">
    <property type="entry name" value="Homeodomain-like"/>
    <property type="match status" value="1"/>
</dbReference>
<dbReference type="AlphaFoldDB" id="A0A096Y6N9"/>
<dbReference type="SUPFAM" id="SSF46689">
    <property type="entry name" value="Homeodomain-like"/>
    <property type="match status" value="1"/>
</dbReference>
<dbReference type="RefSeq" id="WP_006248868.1">
    <property type="nucleotide sequence ID" value="NZ_JRYV01000136.1"/>
</dbReference>
<dbReference type="Pfam" id="PF00440">
    <property type="entry name" value="TetR_N"/>
    <property type="match status" value="1"/>
</dbReference>
<evidence type="ECO:0000256" key="1">
    <source>
        <dbReference type="ARBA" id="ARBA00002856"/>
    </source>
</evidence>
<proteinExistence type="predicted"/>
<evidence type="ECO:0000256" key="5">
    <source>
        <dbReference type="ARBA" id="ARBA00023163"/>
    </source>
</evidence>
<dbReference type="InterPro" id="IPR001647">
    <property type="entry name" value="HTH_TetR"/>
</dbReference>
<dbReference type="InterPro" id="IPR023772">
    <property type="entry name" value="DNA-bd_HTH_TetR-type_CS"/>
</dbReference>
<keyword evidence="5" id="KW-0804">Transcription</keyword>
<dbReference type="PANTHER" id="PTHR30055:SF151">
    <property type="entry name" value="TRANSCRIPTIONAL REGULATORY PROTEIN"/>
    <property type="match status" value="1"/>
</dbReference>
<dbReference type="SMR" id="A0A096Y6N9"/>
<dbReference type="PROSITE" id="PS01081">
    <property type="entry name" value="HTH_TETR_1"/>
    <property type="match status" value="1"/>
</dbReference>
<organism evidence="8">
    <name type="scientific">Aeromonas salmonicida subsp. salmonicida</name>
    <dbReference type="NCBI Taxonomy" id="29491"/>
    <lineage>
        <taxon>Bacteria</taxon>
        <taxon>Pseudomonadati</taxon>
        <taxon>Pseudomonadota</taxon>
        <taxon>Gammaproteobacteria</taxon>
        <taxon>Aeromonadales</taxon>
        <taxon>Aeromonadaceae</taxon>
        <taxon>Aeromonas</taxon>
    </lineage>
</organism>
<feature type="DNA-binding region" description="H-T-H motif" evidence="6">
    <location>
        <begin position="26"/>
        <end position="45"/>
    </location>
</feature>
<evidence type="ECO:0000259" key="7">
    <source>
        <dbReference type="PROSITE" id="PS50977"/>
    </source>
</evidence>
<dbReference type="PANTHER" id="PTHR30055">
    <property type="entry name" value="HTH-TYPE TRANSCRIPTIONAL REGULATOR RUTR"/>
    <property type="match status" value="1"/>
</dbReference>
<dbReference type="Pfam" id="PF02909">
    <property type="entry name" value="TetR_C_1"/>
    <property type="match status" value="1"/>
</dbReference>
<name>A0A096Y6N9_AERSS</name>
<keyword evidence="3" id="KW-0805">Transcription regulation</keyword>
<evidence type="ECO:0000256" key="2">
    <source>
        <dbReference type="ARBA" id="ARBA00022491"/>
    </source>
</evidence>
<dbReference type="GO" id="GO:0003700">
    <property type="term" value="F:DNA-binding transcription factor activity"/>
    <property type="evidence" value="ECO:0007669"/>
    <property type="project" value="TreeGrafter"/>
</dbReference>
<evidence type="ECO:0000256" key="6">
    <source>
        <dbReference type="PROSITE-ProRule" id="PRU00335"/>
    </source>
</evidence>
<dbReference type="EMBL" id="KJ909292">
    <property type="protein sequence ID" value="AIM49719.1"/>
    <property type="molecule type" value="Genomic_DNA"/>
</dbReference>
<dbReference type="InterPro" id="IPR036271">
    <property type="entry name" value="Tet_transcr_reg_TetR-rel_C_sf"/>
</dbReference>
<gene>
    <name evidence="8" type="primary">tet(R)</name>
</gene>
<reference evidence="8" key="1">
    <citation type="journal article" date="2014" name="Antimicrob. Agents Chemother.">
        <title>Detection of variants of the pRAS3, pAB5S9, and pSN254 plasmids in Aeromonas salmonicida subsp. salmonicida: multidrug-resistance, interspecies exchanges, and plasmid reshaping.</title>
        <authorList>
            <person name="Vincent A.T."/>
            <person name="Trudel M.V."/>
            <person name="Paquet V.E."/>
            <person name="Boyle B."/>
            <person name="Tanaka K.H."/>
            <person name="Dallaire-Dufresne S."/>
            <person name="Daher R.K."/>
            <person name="Frenette M."/>
            <person name="Derome N."/>
            <person name="Charette S.J."/>
        </authorList>
    </citation>
    <scope>NUCLEOTIDE SEQUENCE</scope>
    <source>
        <strain evidence="8">2009-144K3</strain>
        <plasmid evidence="8">pAB5S9b</plasmid>
    </source>
</reference>
<dbReference type="PRINTS" id="PR00455">
    <property type="entry name" value="HTHTETR"/>
</dbReference>